<dbReference type="InterPro" id="IPR013538">
    <property type="entry name" value="ASHA1/2-like_C"/>
</dbReference>
<comment type="similarity">
    <text evidence="1">Belongs to the AHA1 family.</text>
</comment>
<dbReference type="Proteomes" id="UP000829494">
    <property type="component" value="Chromosome"/>
</dbReference>
<dbReference type="RefSeq" id="WP_003987120.1">
    <property type="nucleotide sequence ID" value="NZ_CP043497.1"/>
</dbReference>
<proteinExistence type="inferred from homology"/>
<gene>
    <name evidence="3" type="ORF">SRIMR7_38200</name>
</gene>
<protein>
    <recommendedName>
        <fullName evidence="2">Activator of Hsp90 ATPase homologue 1/2-like C-terminal domain-containing protein</fullName>
    </recommendedName>
</protein>
<evidence type="ECO:0000313" key="4">
    <source>
        <dbReference type="Proteomes" id="UP000829494"/>
    </source>
</evidence>
<dbReference type="EMBL" id="CP094298">
    <property type="protein sequence ID" value="UNZ08006.1"/>
    <property type="molecule type" value="Genomic_DNA"/>
</dbReference>
<evidence type="ECO:0000259" key="2">
    <source>
        <dbReference type="Pfam" id="PF08327"/>
    </source>
</evidence>
<dbReference type="GeneID" id="66852849"/>
<dbReference type="Gene3D" id="3.30.530.20">
    <property type="match status" value="1"/>
</dbReference>
<dbReference type="Pfam" id="PF08327">
    <property type="entry name" value="AHSA1"/>
    <property type="match status" value="1"/>
</dbReference>
<dbReference type="SUPFAM" id="SSF55961">
    <property type="entry name" value="Bet v1-like"/>
    <property type="match status" value="1"/>
</dbReference>
<evidence type="ECO:0000313" key="3">
    <source>
        <dbReference type="EMBL" id="UNZ08006.1"/>
    </source>
</evidence>
<evidence type="ECO:0000256" key="1">
    <source>
        <dbReference type="ARBA" id="ARBA00006817"/>
    </source>
</evidence>
<reference evidence="3 4" key="1">
    <citation type="submission" date="2022-03" db="EMBL/GenBank/DDBJ databases">
        <title>Complete genome of Streptomyces rimosus ssp. rimosus R7 (=ATCC 10970).</title>
        <authorList>
            <person name="Beganovic S."/>
            <person name="Ruckert C."/>
            <person name="Busche T."/>
            <person name="Kalinowski J."/>
            <person name="Wittmann C."/>
        </authorList>
    </citation>
    <scope>NUCLEOTIDE SEQUENCE [LARGE SCALE GENOMIC DNA]</scope>
    <source>
        <strain evidence="3 4">R7</strain>
    </source>
</reference>
<accession>A0ABY3ZCI8</accession>
<sequence>MDDATLYLEGARPVLRFERVLPRPPEAVWRSLTDREELAGWFPSAIAAGGTEPWAAGAPLTFTFPGAEGPAPTGEVLESDRPRLLAYTWDGEALRFELSPRPDGGTHLVFSYRATPGTAALNAAGWQVCLAKLTDGPARAPAWQPLFDGYVAAFEPLLGPQEGPPASVGRER</sequence>
<keyword evidence="4" id="KW-1185">Reference proteome</keyword>
<dbReference type="InterPro" id="IPR023393">
    <property type="entry name" value="START-like_dom_sf"/>
</dbReference>
<organism evidence="3 4">
    <name type="scientific">Streptomyces rimosus subsp. rimosus</name>
    <dbReference type="NCBI Taxonomy" id="132474"/>
    <lineage>
        <taxon>Bacteria</taxon>
        <taxon>Bacillati</taxon>
        <taxon>Actinomycetota</taxon>
        <taxon>Actinomycetes</taxon>
        <taxon>Kitasatosporales</taxon>
        <taxon>Streptomycetaceae</taxon>
        <taxon>Streptomyces</taxon>
    </lineage>
</organism>
<feature type="domain" description="Activator of Hsp90 ATPase homologue 1/2-like C-terminal" evidence="2">
    <location>
        <begin position="24"/>
        <end position="134"/>
    </location>
</feature>
<name>A0ABY3ZCI8_STRRM</name>